<feature type="transmembrane region" description="Helical" evidence="1">
    <location>
        <begin position="216"/>
        <end position="237"/>
    </location>
</feature>
<proteinExistence type="predicted"/>
<comment type="caution">
    <text evidence="2">The sequence shown here is derived from an EMBL/GenBank/DDBJ whole genome shotgun (WGS) entry which is preliminary data.</text>
</comment>
<sequence length="311" mass="35403">MVAIKGKSFDEERFDATGNGTYFDECVFNKCTFTGDLDLRFNACRLINCDFGQAKKHSKDIQKLGFGKCVIEDGAFYSVRLRDSYFANCELDGLGFLYTEFDGVNLVNTRGLPSCRYLERIYVTPETRNDLNIDLLDVPLDHFDRIASWEKLRAFGRLPLFGTSLTVLVSIPLIFYVLALYNDHVWRLRVVGSCFLLPLRLNELLGALHTIPIPSLSLWLLVSTLLLAVASSMFRLLCPPRIQEFSRAQWTDQIGNSALPYLVDSWRKRWARMIAAPCYLAGGIGTVFVLLVKLWNAGAFIWKNSEFHWGL</sequence>
<organism evidence="2 3">
    <name type="scientific">Vineibacter terrae</name>
    <dbReference type="NCBI Taxonomy" id="2586908"/>
    <lineage>
        <taxon>Bacteria</taxon>
        <taxon>Pseudomonadati</taxon>
        <taxon>Pseudomonadota</taxon>
        <taxon>Alphaproteobacteria</taxon>
        <taxon>Hyphomicrobiales</taxon>
        <taxon>Vineibacter</taxon>
    </lineage>
</organism>
<dbReference type="AlphaFoldDB" id="A0A5C8PV48"/>
<dbReference type="Gene3D" id="2.160.20.80">
    <property type="entry name" value="E3 ubiquitin-protein ligase SopA"/>
    <property type="match status" value="1"/>
</dbReference>
<dbReference type="Proteomes" id="UP000321638">
    <property type="component" value="Unassembled WGS sequence"/>
</dbReference>
<feature type="transmembrane region" description="Helical" evidence="1">
    <location>
        <begin position="158"/>
        <end position="181"/>
    </location>
</feature>
<evidence type="ECO:0000313" key="2">
    <source>
        <dbReference type="EMBL" id="TXL82222.1"/>
    </source>
</evidence>
<protein>
    <submittedName>
        <fullName evidence="2">Pentapeptide repeat-containing protein</fullName>
    </submittedName>
</protein>
<keyword evidence="1" id="KW-1133">Transmembrane helix</keyword>
<dbReference type="EMBL" id="VDUZ01000001">
    <property type="protein sequence ID" value="TXL82222.1"/>
    <property type="molecule type" value="Genomic_DNA"/>
</dbReference>
<reference evidence="2 3" key="1">
    <citation type="submission" date="2019-06" db="EMBL/GenBank/DDBJ databases">
        <title>New taxonomy in bacterial strain CC-CFT640, isolated from vineyard.</title>
        <authorList>
            <person name="Lin S.-Y."/>
            <person name="Tsai C.-F."/>
            <person name="Young C.-C."/>
        </authorList>
    </citation>
    <scope>NUCLEOTIDE SEQUENCE [LARGE SCALE GENOMIC DNA]</scope>
    <source>
        <strain evidence="2 3">CC-CFT640</strain>
    </source>
</reference>
<evidence type="ECO:0000313" key="3">
    <source>
        <dbReference type="Proteomes" id="UP000321638"/>
    </source>
</evidence>
<keyword evidence="1" id="KW-0812">Transmembrane</keyword>
<name>A0A5C8PV48_9HYPH</name>
<dbReference type="SUPFAM" id="SSF141571">
    <property type="entry name" value="Pentapeptide repeat-like"/>
    <property type="match status" value="1"/>
</dbReference>
<gene>
    <name evidence="2" type="ORF">FHP25_00555</name>
</gene>
<evidence type="ECO:0000256" key="1">
    <source>
        <dbReference type="SAM" id="Phobius"/>
    </source>
</evidence>
<keyword evidence="3" id="KW-1185">Reference proteome</keyword>
<accession>A0A5C8PV48</accession>
<feature type="transmembrane region" description="Helical" evidence="1">
    <location>
        <begin position="274"/>
        <end position="295"/>
    </location>
</feature>
<dbReference type="RefSeq" id="WP_147844928.1">
    <property type="nucleotide sequence ID" value="NZ_VDUZ01000001.1"/>
</dbReference>
<dbReference type="OrthoDB" id="5293049at2"/>
<keyword evidence="1" id="KW-0472">Membrane</keyword>